<comment type="caution">
    <text evidence="2">The sequence shown here is derived from an EMBL/GenBank/DDBJ whole genome shotgun (WGS) entry which is preliminary data.</text>
</comment>
<organism evidence="2 3">
    <name type="scientific">Eumeta variegata</name>
    <name type="common">Bagworm moth</name>
    <name type="synonym">Eumeta japonica</name>
    <dbReference type="NCBI Taxonomy" id="151549"/>
    <lineage>
        <taxon>Eukaryota</taxon>
        <taxon>Metazoa</taxon>
        <taxon>Ecdysozoa</taxon>
        <taxon>Arthropoda</taxon>
        <taxon>Hexapoda</taxon>
        <taxon>Insecta</taxon>
        <taxon>Pterygota</taxon>
        <taxon>Neoptera</taxon>
        <taxon>Endopterygota</taxon>
        <taxon>Lepidoptera</taxon>
        <taxon>Glossata</taxon>
        <taxon>Ditrysia</taxon>
        <taxon>Tineoidea</taxon>
        <taxon>Psychidae</taxon>
        <taxon>Oiketicinae</taxon>
        <taxon>Eumeta</taxon>
    </lineage>
</organism>
<dbReference type="InterPro" id="IPR025476">
    <property type="entry name" value="Helitron_helicase-like"/>
</dbReference>
<accession>A0A4C1XAV4</accession>
<dbReference type="EMBL" id="BGZK01000800">
    <property type="protein sequence ID" value="GBP60936.1"/>
    <property type="molecule type" value="Genomic_DNA"/>
</dbReference>
<reference evidence="2 3" key="1">
    <citation type="journal article" date="2019" name="Commun. Biol.">
        <title>The bagworm genome reveals a unique fibroin gene that provides high tensile strength.</title>
        <authorList>
            <person name="Kono N."/>
            <person name="Nakamura H."/>
            <person name="Ohtoshi R."/>
            <person name="Tomita M."/>
            <person name="Numata K."/>
            <person name="Arakawa K."/>
        </authorList>
    </citation>
    <scope>NUCLEOTIDE SEQUENCE [LARGE SCALE GENOMIC DNA]</scope>
</reference>
<evidence type="ECO:0000313" key="2">
    <source>
        <dbReference type="EMBL" id="GBP60936.1"/>
    </source>
</evidence>
<dbReference type="AlphaFoldDB" id="A0A4C1XAV4"/>
<dbReference type="OrthoDB" id="1728974at2759"/>
<dbReference type="PANTHER" id="PTHR10492:SF78">
    <property type="entry name" value="ATP-DEPENDENT DNA HELICASE"/>
    <property type="match status" value="1"/>
</dbReference>
<dbReference type="Proteomes" id="UP000299102">
    <property type="component" value="Unassembled WGS sequence"/>
</dbReference>
<gene>
    <name evidence="2" type="ORF">EVAR_51499_1</name>
</gene>
<evidence type="ECO:0000313" key="3">
    <source>
        <dbReference type="Proteomes" id="UP000299102"/>
    </source>
</evidence>
<dbReference type="STRING" id="151549.A0A4C1XAV4"/>
<feature type="domain" description="Helitron helicase-like" evidence="1">
    <location>
        <begin position="3"/>
        <end position="30"/>
    </location>
</feature>
<evidence type="ECO:0000259" key="1">
    <source>
        <dbReference type="Pfam" id="PF14214"/>
    </source>
</evidence>
<protein>
    <recommendedName>
        <fullName evidence="1">Helitron helicase-like domain-containing protein</fullName>
    </recommendedName>
</protein>
<name>A0A4C1XAV4_EUMVA</name>
<proteinExistence type="predicted"/>
<sequence length="205" mass="23149">MKHCVFGETRCWIYSVEWQKRGLPHAHILIWLVEKIRPNEVDEVISAEIPNEQVDPGLHELPQSKAELIQKVFPNVAQNYLFHNWLSERAILAAKNTDVNELDFKIQDDMPGEISTYKSVDTATNEANDNIRLALILIRGHSTVRTARSGRIHYTELSHVIHFNASSMFVVRSHFRSGVSAGAARLPACCDGASVLHTNQIKIES</sequence>
<dbReference type="PANTHER" id="PTHR10492">
    <property type="match status" value="1"/>
</dbReference>
<keyword evidence="3" id="KW-1185">Reference proteome</keyword>
<dbReference type="Pfam" id="PF14214">
    <property type="entry name" value="Helitron_like_N"/>
    <property type="match status" value="1"/>
</dbReference>